<dbReference type="Proteomes" id="UP000694521">
    <property type="component" value="Unplaced"/>
</dbReference>
<proteinExistence type="inferred from homology"/>
<organism evidence="6 7">
    <name type="scientific">Anser cygnoides</name>
    <name type="common">Swan goose</name>
    <dbReference type="NCBI Taxonomy" id="8845"/>
    <lineage>
        <taxon>Eukaryota</taxon>
        <taxon>Metazoa</taxon>
        <taxon>Chordata</taxon>
        <taxon>Craniata</taxon>
        <taxon>Vertebrata</taxon>
        <taxon>Euteleostomi</taxon>
        <taxon>Archelosauria</taxon>
        <taxon>Archosauria</taxon>
        <taxon>Dinosauria</taxon>
        <taxon>Saurischia</taxon>
        <taxon>Theropoda</taxon>
        <taxon>Coelurosauria</taxon>
        <taxon>Aves</taxon>
        <taxon>Neognathae</taxon>
        <taxon>Galloanserae</taxon>
        <taxon>Anseriformes</taxon>
        <taxon>Anatidae</taxon>
        <taxon>Anserinae</taxon>
        <taxon>Anser</taxon>
    </lineage>
</organism>
<protein>
    <recommendedName>
        <fullName evidence="3">4a-hydroxytetrahydrobiopterin dehydratase</fullName>
        <ecNumber evidence="3">4.2.1.96</ecNumber>
    </recommendedName>
</protein>
<evidence type="ECO:0000256" key="3">
    <source>
        <dbReference type="ARBA" id="ARBA00013252"/>
    </source>
</evidence>
<comment type="similarity">
    <text evidence="2">Belongs to the pterin-4-alpha-carbinolamine dehydratase family.</text>
</comment>
<keyword evidence="7" id="KW-1185">Reference proteome</keyword>
<dbReference type="GO" id="GO:0008124">
    <property type="term" value="F:4-alpha-hydroxytetrahydrobiopterin dehydratase activity"/>
    <property type="evidence" value="ECO:0007669"/>
    <property type="project" value="UniProtKB-EC"/>
</dbReference>
<evidence type="ECO:0000256" key="1">
    <source>
        <dbReference type="ARBA" id="ARBA00001554"/>
    </source>
</evidence>
<dbReference type="SUPFAM" id="SSF55248">
    <property type="entry name" value="PCD-like"/>
    <property type="match status" value="1"/>
</dbReference>
<comment type="catalytic activity">
    <reaction evidence="1">
        <text>(4aS,6R)-4a-hydroxy-L-erythro-5,6,7,8-tetrahydrobiopterin = (6R)-L-erythro-6,7-dihydrobiopterin + H2O</text>
        <dbReference type="Rhea" id="RHEA:11920"/>
        <dbReference type="ChEBI" id="CHEBI:15377"/>
        <dbReference type="ChEBI" id="CHEBI:15642"/>
        <dbReference type="ChEBI" id="CHEBI:43120"/>
        <dbReference type="EC" id="4.2.1.96"/>
    </reaction>
</comment>
<evidence type="ECO:0000313" key="7">
    <source>
        <dbReference type="Proteomes" id="UP000694521"/>
    </source>
</evidence>
<dbReference type="Pfam" id="PF01329">
    <property type="entry name" value="Pterin_4a"/>
    <property type="match status" value="1"/>
</dbReference>
<dbReference type="PANTHER" id="PTHR12599">
    <property type="entry name" value="PTERIN-4-ALPHA-CARBINOLAMINE DEHYDRATASE"/>
    <property type="match status" value="1"/>
</dbReference>
<dbReference type="CDD" id="cd00914">
    <property type="entry name" value="PCD_DCoH_subfamily_b"/>
    <property type="match status" value="1"/>
</dbReference>
<dbReference type="EC" id="4.2.1.96" evidence="3"/>
<keyword evidence="5" id="KW-0456">Lyase</keyword>
<reference evidence="6" key="2">
    <citation type="submission" date="2025-09" db="UniProtKB">
        <authorList>
            <consortium name="Ensembl"/>
        </authorList>
    </citation>
    <scope>IDENTIFICATION</scope>
</reference>
<accession>A0A8B9IEG8</accession>
<dbReference type="InterPro" id="IPR001533">
    <property type="entry name" value="Pterin_deHydtase"/>
</dbReference>
<dbReference type="InterPro" id="IPR036428">
    <property type="entry name" value="PCD_sf"/>
</dbReference>
<dbReference type="PANTHER" id="PTHR12599:SF15">
    <property type="entry name" value="PTERIN-4-ALPHA-CARBINOLAMINE DEHYDRATASE 2"/>
    <property type="match status" value="1"/>
</dbReference>
<evidence type="ECO:0000256" key="4">
    <source>
        <dbReference type="ARBA" id="ARBA00023007"/>
    </source>
</evidence>
<dbReference type="Ensembl" id="ENSACDT00005001962.1">
    <property type="protein sequence ID" value="ENSACDP00005001673.1"/>
    <property type="gene ID" value="ENSACDG00005001157.1"/>
</dbReference>
<sequence length="94" mass="10576">MLLFSSRACDKTCILGESAMQNIGAEDWETYFNSLKAFGFMTRVALQAEKMNHHPEWFNVYSKVQITLISHDCGGLTKRDVKLAQFIDKAAASV</sequence>
<name>A0A8B9IEG8_ANSCY</name>
<dbReference type="GO" id="GO:0006729">
    <property type="term" value="P:tetrahydrobiopterin biosynthetic process"/>
    <property type="evidence" value="ECO:0007669"/>
    <property type="project" value="UniProtKB-KW"/>
</dbReference>
<evidence type="ECO:0000256" key="2">
    <source>
        <dbReference type="ARBA" id="ARBA00006472"/>
    </source>
</evidence>
<evidence type="ECO:0000256" key="5">
    <source>
        <dbReference type="ARBA" id="ARBA00023239"/>
    </source>
</evidence>
<reference evidence="6" key="1">
    <citation type="submission" date="2025-08" db="UniProtKB">
        <authorList>
            <consortium name="Ensembl"/>
        </authorList>
    </citation>
    <scope>IDENTIFICATION</scope>
</reference>
<dbReference type="Gene3D" id="3.30.1360.20">
    <property type="entry name" value="Transcriptional coactivator/pterin dehydratase"/>
    <property type="match status" value="1"/>
</dbReference>
<dbReference type="AlphaFoldDB" id="A0A8B9IEG8"/>
<keyword evidence="4" id="KW-0783">Tetrahydrobiopterin biosynthesis</keyword>
<evidence type="ECO:0000313" key="6">
    <source>
        <dbReference type="Ensembl" id="ENSACDP00005001673.1"/>
    </source>
</evidence>